<dbReference type="OrthoDB" id="1046782at2759"/>
<dbReference type="RefSeq" id="XP_031934660.1">
    <property type="nucleotide sequence ID" value="XM_032088489.1"/>
</dbReference>
<name>A0A5N7CT13_9EURO</name>
<dbReference type="GeneID" id="43673180"/>
<evidence type="ECO:0000313" key="1">
    <source>
        <dbReference type="EMBL" id="KAE8397341.1"/>
    </source>
</evidence>
<dbReference type="AlphaFoldDB" id="A0A5N7CT13"/>
<accession>A0A5N7CT13</accession>
<proteinExistence type="predicted"/>
<sequence length="318" mass="36330">MATKEITLKSGYRWTKLFDYENGKGVTTKETRRYKWKKSLIKKNFVEASSNEAKKISHSAGAKAEASVAWGVVSASVSANYDFSSEVNQTLDHVSKNDSEETYEIEEEISREFVVQPMGRIVCYQLQFTGPGINIQPNIVTTRPKPDPQLEQFIAVEIGCVLKEIKFLKDIKVVTGRREMDTPDDHMPVLWGESPDVNKGFPESNFVWFIPSYSTSTADKDTATAISYVKTKSQDTSINDFSSGDGKEYFRYLRLERNIHIREKIINVKMARTSYRLGLKDARDWGWDGISQDLNEDRGGEYLYLLWDTRNVDLVARV</sequence>
<gene>
    <name evidence="1" type="ORF">BDV37DRAFT_289510</name>
</gene>
<keyword evidence="2" id="KW-1185">Reference proteome</keyword>
<dbReference type="Proteomes" id="UP000325579">
    <property type="component" value="Unassembled WGS sequence"/>
</dbReference>
<accession>A0A5N6HP46</accession>
<organism evidence="1 2">
    <name type="scientific">Aspergillus pseudonomiae</name>
    <dbReference type="NCBI Taxonomy" id="1506151"/>
    <lineage>
        <taxon>Eukaryota</taxon>
        <taxon>Fungi</taxon>
        <taxon>Dikarya</taxon>
        <taxon>Ascomycota</taxon>
        <taxon>Pezizomycotina</taxon>
        <taxon>Eurotiomycetes</taxon>
        <taxon>Eurotiomycetidae</taxon>
        <taxon>Eurotiales</taxon>
        <taxon>Aspergillaceae</taxon>
        <taxon>Aspergillus</taxon>
        <taxon>Aspergillus subgen. Circumdati</taxon>
    </lineage>
</organism>
<reference evidence="1 2" key="1">
    <citation type="submission" date="2019-04" db="EMBL/GenBank/DDBJ databases">
        <authorList>
            <consortium name="DOE Joint Genome Institute"/>
            <person name="Mondo S."/>
            <person name="Kjaerbolling I."/>
            <person name="Vesth T."/>
            <person name="Frisvad J.C."/>
            <person name="Nybo J.L."/>
            <person name="Theobald S."/>
            <person name="Kildgaard S."/>
            <person name="Isbrandt T."/>
            <person name="Kuo A."/>
            <person name="Sato A."/>
            <person name="Lyhne E.K."/>
            <person name="Kogle M.E."/>
            <person name="Wiebenga A."/>
            <person name="Kun R.S."/>
            <person name="Lubbers R.J."/>
            <person name="Makela M.R."/>
            <person name="Barry K."/>
            <person name="Chovatia M."/>
            <person name="Clum A."/>
            <person name="Daum C."/>
            <person name="Haridas S."/>
            <person name="He G."/>
            <person name="LaButti K."/>
            <person name="Lipzen A."/>
            <person name="Riley R."/>
            <person name="Salamov A."/>
            <person name="Simmons B.A."/>
            <person name="Magnuson J.K."/>
            <person name="Henrissat B."/>
            <person name="Mortensen U.H."/>
            <person name="Larsen T.O."/>
            <person name="Devries R.P."/>
            <person name="Grigoriev I.V."/>
            <person name="Machida M."/>
            <person name="Baker S.E."/>
            <person name="Andersen M.R."/>
            <person name="Cantor M.N."/>
            <person name="Hua S.X."/>
        </authorList>
    </citation>
    <scope>NUCLEOTIDE SEQUENCE [LARGE SCALE GENOMIC DNA]</scope>
    <source>
        <strain evidence="1 2">CBS 119388</strain>
    </source>
</reference>
<protein>
    <submittedName>
        <fullName evidence="1">Uncharacterized protein</fullName>
    </submittedName>
</protein>
<evidence type="ECO:0000313" key="2">
    <source>
        <dbReference type="Proteomes" id="UP000325579"/>
    </source>
</evidence>
<dbReference type="EMBL" id="ML736901">
    <property type="protein sequence ID" value="KAE8397341.1"/>
    <property type="molecule type" value="Genomic_DNA"/>
</dbReference>